<proteinExistence type="predicted"/>
<feature type="region of interest" description="Disordered" evidence="1">
    <location>
        <begin position="316"/>
        <end position="349"/>
    </location>
</feature>
<evidence type="ECO:0000256" key="1">
    <source>
        <dbReference type="SAM" id="MobiDB-lite"/>
    </source>
</evidence>
<dbReference type="AlphaFoldDB" id="A0AAD6ZIB9"/>
<evidence type="ECO:0000313" key="3">
    <source>
        <dbReference type="EMBL" id="KAJ7323590.1"/>
    </source>
</evidence>
<feature type="compositionally biased region" description="Basic and acidic residues" evidence="1">
    <location>
        <begin position="332"/>
        <end position="349"/>
    </location>
</feature>
<dbReference type="Proteomes" id="UP001218218">
    <property type="component" value="Unassembled WGS sequence"/>
</dbReference>
<dbReference type="EMBL" id="JARIHO010000046">
    <property type="protein sequence ID" value="KAJ7323590.1"/>
    <property type="molecule type" value="Genomic_DNA"/>
</dbReference>
<accession>A0AAD6ZIB9</accession>
<keyword evidence="4" id="KW-1185">Reference proteome</keyword>
<feature type="compositionally biased region" description="Polar residues" evidence="1">
    <location>
        <begin position="186"/>
        <end position="205"/>
    </location>
</feature>
<feature type="transmembrane region" description="Helical" evidence="2">
    <location>
        <begin position="85"/>
        <end position="108"/>
    </location>
</feature>
<gene>
    <name evidence="3" type="ORF">DFH08DRAFT_941469</name>
</gene>
<evidence type="ECO:0000313" key="4">
    <source>
        <dbReference type="Proteomes" id="UP001218218"/>
    </source>
</evidence>
<organism evidence="3 4">
    <name type="scientific">Mycena albidolilacea</name>
    <dbReference type="NCBI Taxonomy" id="1033008"/>
    <lineage>
        <taxon>Eukaryota</taxon>
        <taxon>Fungi</taxon>
        <taxon>Dikarya</taxon>
        <taxon>Basidiomycota</taxon>
        <taxon>Agaricomycotina</taxon>
        <taxon>Agaricomycetes</taxon>
        <taxon>Agaricomycetidae</taxon>
        <taxon>Agaricales</taxon>
        <taxon>Marasmiineae</taxon>
        <taxon>Mycenaceae</taxon>
        <taxon>Mycena</taxon>
    </lineage>
</organism>
<feature type="region of interest" description="Disordered" evidence="1">
    <location>
        <begin position="28"/>
        <end position="72"/>
    </location>
</feature>
<feature type="region of interest" description="Disordered" evidence="1">
    <location>
        <begin position="186"/>
        <end position="211"/>
    </location>
</feature>
<reference evidence="3" key="1">
    <citation type="submission" date="2023-03" db="EMBL/GenBank/DDBJ databases">
        <title>Massive genome expansion in bonnet fungi (Mycena s.s.) driven by repeated elements and novel gene families across ecological guilds.</title>
        <authorList>
            <consortium name="Lawrence Berkeley National Laboratory"/>
            <person name="Harder C.B."/>
            <person name="Miyauchi S."/>
            <person name="Viragh M."/>
            <person name="Kuo A."/>
            <person name="Thoen E."/>
            <person name="Andreopoulos B."/>
            <person name="Lu D."/>
            <person name="Skrede I."/>
            <person name="Drula E."/>
            <person name="Henrissat B."/>
            <person name="Morin E."/>
            <person name="Kohler A."/>
            <person name="Barry K."/>
            <person name="LaButti K."/>
            <person name="Morin E."/>
            <person name="Salamov A."/>
            <person name="Lipzen A."/>
            <person name="Mereny Z."/>
            <person name="Hegedus B."/>
            <person name="Baldrian P."/>
            <person name="Stursova M."/>
            <person name="Weitz H."/>
            <person name="Taylor A."/>
            <person name="Grigoriev I.V."/>
            <person name="Nagy L.G."/>
            <person name="Martin F."/>
            <person name="Kauserud H."/>
        </authorList>
    </citation>
    <scope>NUCLEOTIDE SEQUENCE</scope>
    <source>
        <strain evidence="3">CBHHK002</strain>
    </source>
</reference>
<keyword evidence="2" id="KW-1133">Transmembrane helix</keyword>
<evidence type="ECO:0000256" key="2">
    <source>
        <dbReference type="SAM" id="Phobius"/>
    </source>
</evidence>
<sequence length="380" mass="41678">MTSETTLLTDIAGKPAAVVRLGSDATRKTAAAPHGVASPSLESAPVLSDTREANTRRSPLANGTSSPPLNKNERNSRLKFGWQHIHWTFVIVTLLGLLIGVIVTGYLFSKSAQDTDHKDRRGQILNIPASTFFSEQAHNVSLEGTMSLSDFDPFNGNVSFSSGSSTSEARYLFCFYLLNDQTQSNVTSGFETDSPPGSSASQARLTSDPKGQSMRYPFDTYTSTVGIVAAYQLFFNNTILPPDACRNWLTARTAPDCSLTVQQSLAGWHAVSWLLSLAKRAAIRFGGYLRHLALRSPSITERTAWNSHHPNLARCDRIPLEPSHSRAKNKHTKETAKGDRVDPEGESLLDKRGENQLAVPKARIEKVLFCDVLEEFPISQ</sequence>
<keyword evidence="2" id="KW-0812">Transmembrane</keyword>
<name>A0AAD6ZIB9_9AGAR</name>
<comment type="caution">
    <text evidence="3">The sequence shown here is derived from an EMBL/GenBank/DDBJ whole genome shotgun (WGS) entry which is preliminary data.</text>
</comment>
<keyword evidence="2" id="KW-0472">Membrane</keyword>
<protein>
    <submittedName>
        <fullName evidence="3">Uncharacterized protein</fullName>
    </submittedName>
</protein>